<dbReference type="Proteomes" id="UP000018144">
    <property type="component" value="Unassembled WGS sequence"/>
</dbReference>
<dbReference type="Gene3D" id="3.40.50.300">
    <property type="entry name" value="P-loop containing nucleotide triphosphate hydrolases"/>
    <property type="match status" value="1"/>
</dbReference>
<dbReference type="InterPro" id="IPR027417">
    <property type="entry name" value="P-loop_NTPase"/>
</dbReference>
<name>U4LMQ8_PYROM</name>
<reference evidence="3 4" key="1">
    <citation type="journal article" date="2013" name="PLoS Genet.">
        <title>The genome and development-dependent transcriptomes of Pyronema confluens: a window into fungal evolution.</title>
        <authorList>
            <person name="Traeger S."/>
            <person name="Altegoer F."/>
            <person name="Freitag M."/>
            <person name="Gabaldon T."/>
            <person name="Kempken F."/>
            <person name="Kumar A."/>
            <person name="Marcet-Houben M."/>
            <person name="Poggeler S."/>
            <person name="Stajich J.E."/>
            <person name="Nowrousian M."/>
        </authorList>
    </citation>
    <scope>NUCLEOTIDE SEQUENCE [LARGE SCALE GENOMIC DNA]</scope>
    <source>
        <strain evidence="4">CBS 100304</strain>
        <tissue evidence="3">Vegetative mycelium</tissue>
    </source>
</reference>
<keyword evidence="4" id="KW-1185">Reference proteome</keyword>
<dbReference type="PANTHER" id="PTHR10039:SF15">
    <property type="entry name" value="NACHT DOMAIN-CONTAINING PROTEIN"/>
    <property type="match status" value="1"/>
</dbReference>
<gene>
    <name evidence="3" type="ORF">PCON_01713</name>
</gene>
<proteinExistence type="predicted"/>
<evidence type="ECO:0000313" key="3">
    <source>
        <dbReference type="EMBL" id="CCX15438.1"/>
    </source>
</evidence>
<sequence>MSDPLSVSASVVGILGFTAQIIKLLDDYVSSVKSAPEEAQSLRNDIAAIHYVLTQLTTFLNTAIDGIKNKFTDGCVLSLAIEECNRKITSIYMKKEECEKDMQALRGLLQVFEFSLSISSCELLSKTSVELEENRKQLAATIQAVEKFMGRATEDLLHKADEISRALSLVSKMAECNADKLHKICDKLGIVQGTVNMMQVDDTFDKIKTRLSPLEPQKRHQDIRSKWLGGTGEWFFETDEFRCWYNDTQNNDISPTLACYEIPGAGKSIMTSAVIEMLLEDVRAGDPNEVCVAYIYCDYQDAEQQTHINVVGALLAQSLATLSVETRKEIVKTIQEKLKNGRCLQLEEACEILSQALQKFRRAYLCIDALEECKDVHRKTLLRSLRDLLVDSTSNCSVSLFLTGRLHVEDYVRDNMLDSHLGTPVSITLRANSDDIRAYIFHQLDLDDYKDEFMNDVLRAEILEKIVDNSNGMFLLPALQIHTVLEEPTLSTRRKALDTMPKELNDAFELTIRRITEQSRTSANLAMDVFKWTLLAKEQLSIDALRHALAVVPGDTKLDWDNLPPEKSLTEWCLGLVIFDKESSSIRLVHKSLSNISTSNTKWHDYLSKAKTKLPKHA</sequence>
<dbReference type="OrthoDB" id="195446at2759"/>
<dbReference type="InterPro" id="IPR056884">
    <property type="entry name" value="NPHP3-like_N"/>
</dbReference>
<keyword evidence="1" id="KW-0677">Repeat</keyword>
<accession>U4LMQ8</accession>
<dbReference type="EMBL" id="HF936168">
    <property type="protein sequence ID" value="CCX15438.1"/>
    <property type="molecule type" value="Genomic_DNA"/>
</dbReference>
<dbReference type="PANTHER" id="PTHR10039">
    <property type="entry name" value="AMELOGENIN"/>
    <property type="match status" value="1"/>
</dbReference>
<protein>
    <submittedName>
        <fullName evidence="3">Similar to ankyrin repeat-containing protein, putative [Penicillium marneffei ATCC 18224] acc. no. XP_002144344</fullName>
    </submittedName>
</protein>
<dbReference type="eggNOG" id="ENOG502SAX1">
    <property type="taxonomic scope" value="Eukaryota"/>
</dbReference>
<dbReference type="OMA" id="RWAECQI"/>
<evidence type="ECO:0000259" key="2">
    <source>
        <dbReference type="Pfam" id="PF24883"/>
    </source>
</evidence>
<organism evidence="3 4">
    <name type="scientific">Pyronema omphalodes (strain CBS 100304)</name>
    <name type="common">Pyronema confluens</name>
    <dbReference type="NCBI Taxonomy" id="1076935"/>
    <lineage>
        <taxon>Eukaryota</taxon>
        <taxon>Fungi</taxon>
        <taxon>Dikarya</taxon>
        <taxon>Ascomycota</taxon>
        <taxon>Pezizomycotina</taxon>
        <taxon>Pezizomycetes</taxon>
        <taxon>Pezizales</taxon>
        <taxon>Pyronemataceae</taxon>
        <taxon>Pyronema</taxon>
    </lineage>
</organism>
<feature type="domain" description="Nephrocystin 3-like N-terminal" evidence="2">
    <location>
        <begin position="230"/>
        <end position="405"/>
    </location>
</feature>
<dbReference type="STRING" id="1076935.U4LMQ8"/>
<evidence type="ECO:0000256" key="1">
    <source>
        <dbReference type="ARBA" id="ARBA00022737"/>
    </source>
</evidence>
<dbReference type="Pfam" id="PF24883">
    <property type="entry name" value="NPHP3_N"/>
    <property type="match status" value="1"/>
</dbReference>
<evidence type="ECO:0000313" key="4">
    <source>
        <dbReference type="Proteomes" id="UP000018144"/>
    </source>
</evidence>
<dbReference type="AlphaFoldDB" id="U4LMQ8"/>